<evidence type="ECO:0000256" key="1">
    <source>
        <dbReference type="SAM" id="Phobius"/>
    </source>
</evidence>
<sequence length="63" mass="6789">MTGLDSVISPDMQKLLAFLLPVLFAIGTLVMNLSRGFTIGGYVLIAIFTALAIYFMPGFASLF</sequence>
<dbReference type="AlphaFoldDB" id="A0A0M5L394"/>
<keyword evidence="1" id="KW-0472">Membrane</keyword>
<keyword evidence="1" id="KW-1133">Transmembrane helix</keyword>
<accession>A0A0M5L394</accession>
<gene>
    <name evidence="2" type="ORF">AMC99_02496</name>
</gene>
<name>A0A0M5L394_9SPHN</name>
<organism evidence="2 3">
    <name type="scientific">Altererythrobacter epoxidivorans</name>
    <dbReference type="NCBI Taxonomy" id="361183"/>
    <lineage>
        <taxon>Bacteria</taxon>
        <taxon>Pseudomonadati</taxon>
        <taxon>Pseudomonadota</taxon>
        <taxon>Alphaproteobacteria</taxon>
        <taxon>Sphingomonadales</taxon>
        <taxon>Erythrobacteraceae</taxon>
        <taxon>Altererythrobacter</taxon>
    </lineage>
</organism>
<dbReference type="EMBL" id="CP012669">
    <property type="protein sequence ID" value="ALE17769.1"/>
    <property type="molecule type" value="Genomic_DNA"/>
</dbReference>
<dbReference type="Proteomes" id="UP000057938">
    <property type="component" value="Chromosome"/>
</dbReference>
<reference evidence="2 3" key="1">
    <citation type="submission" date="2015-09" db="EMBL/GenBank/DDBJ databases">
        <title>Complete genome sequence of a benzo[a]pyrene-degrading bacterium Altererythrobacter epoxidivorans CGMCC 1.7731T.</title>
        <authorList>
            <person name="Li Z."/>
            <person name="Cheng H."/>
            <person name="Huo Y."/>
            <person name="Xu X."/>
        </authorList>
    </citation>
    <scope>NUCLEOTIDE SEQUENCE [LARGE SCALE GENOMIC DNA]</scope>
    <source>
        <strain evidence="2 3">CGMCC 1.7731</strain>
    </source>
</reference>
<keyword evidence="1" id="KW-0812">Transmembrane</keyword>
<protein>
    <submittedName>
        <fullName evidence="2">Uncharacterized protein</fullName>
    </submittedName>
</protein>
<dbReference type="STRING" id="361183.AMC99_02496"/>
<proteinExistence type="predicted"/>
<dbReference type="KEGG" id="aep:AMC99_02496"/>
<feature type="transmembrane region" description="Helical" evidence="1">
    <location>
        <begin position="15"/>
        <end position="34"/>
    </location>
</feature>
<keyword evidence="3" id="KW-1185">Reference proteome</keyword>
<dbReference type="PATRIC" id="fig|361183.4.peg.2451"/>
<evidence type="ECO:0000313" key="2">
    <source>
        <dbReference type="EMBL" id="ALE17769.1"/>
    </source>
</evidence>
<feature type="transmembrane region" description="Helical" evidence="1">
    <location>
        <begin position="41"/>
        <end position="60"/>
    </location>
</feature>
<evidence type="ECO:0000313" key="3">
    <source>
        <dbReference type="Proteomes" id="UP000057938"/>
    </source>
</evidence>